<accession>N6VC29</accession>
<keyword evidence="2" id="KW-1185">Reference proteome</keyword>
<evidence type="ECO:0000313" key="1">
    <source>
        <dbReference type="EMBL" id="ENN88562.1"/>
    </source>
</evidence>
<dbReference type="EMBL" id="AQHN01000016">
    <property type="protein sequence ID" value="ENN88562.1"/>
    <property type="molecule type" value="Genomic_DNA"/>
</dbReference>
<proteinExistence type="predicted"/>
<dbReference type="PATRIC" id="fig|363754.4.peg.1440"/>
<reference evidence="1 2" key="1">
    <citation type="journal article" date="2012" name="BMC Genomics">
        <title>Genomic basis of broad host range and environmental adaptability of Rhizobium tropici CIAT 899 and Rhizobium sp. PRF 81 which are used in inoculants for common bean (Phaseolus vulgaris L.).</title>
        <authorList>
            <person name="Ormeno-Orrillo E."/>
            <person name="Menna P."/>
            <person name="Almeida L.G."/>
            <person name="Ollero F.J."/>
            <person name="Nicolas M.F."/>
            <person name="Pains Rodrigues E."/>
            <person name="Shigueyoshi Nakatani A."/>
            <person name="Silva Batista J.S."/>
            <person name="Oliveira Chueire L.M."/>
            <person name="Souza R.C."/>
            <person name="Ribeiro Vasconcelos A.T."/>
            <person name="Megias M."/>
            <person name="Hungria M."/>
            <person name="Martinez-Romero E."/>
        </authorList>
    </citation>
    <scope>NUCLEOTIDE SEQUENCE [LARGE SCALE GENOMIC DNA]</scope>
    <source>
        <strain evidence="1 2">PRF 81</strain>
    </source>
</reference>
<sequence>MRVQQDGGRSLKLGFKRPGEGFVELRGCVLVLCLVFETDEPGGFDRHSKSVDPNLRVRFRLSAYVAAIETAGPVSVTEVDNTYVGDSILHFPEKGCTDAVAVPAAQHAGSGSFVIRAVSYPERWPGCQGGRSNESAVARGIFQPCVFRSGANAYARSKQSQGG</sequence>
<dbReference type="Proteomes" id="UP000012429">
    <property type="component" value="Unassembled WGS sequence"/>
</dbReference>
<evidence type="ECO:0000313" key="2">
    <source>
        <dbReference type="Proteomes" id="UP000012429"/>
    </source>
</evidence>
<gene>
    <name evidence="1" type="ORF">RHSP_65055</name>
</gene>
<protein>
    <submittedName>
        <fullName evidence="1">Uncharacterized protein</fullName>
    </submittedName>
</protein>
<comment type="caution">
    <text evidence="1">The sequence shown here is derived from an EMBL/GenBank/DDBJ whole genome shotgun (WGS) entry which is preliminary data.</text>
</comment>
<dbReference type="AlphaFoldDB" id="N6VC29"/>
<name>N6VC29_9HYPH</name>
<organism evidence="1 2">
    <name type="scientific">Rhizobium freirei PRF 81</name>
    <dbReference type="NCBI Taxonomy" id="363754"/>
    <lineage>
        <taxon>Bacteria</taxon>
        <taxon>Pseudomonadati</taxon>
        <taxon>Pseudomonadota</taxon>
        <taxon>Alphaproteobacteria</taxon>
        <taxon>Hyphomicrobiales</taxon>
        <taxon>Rhizobiaceae</taxon>
        <taxon>Rhizobium/Agrobacterium group</taxon>
        <taxon>Rhizobium</taxon>
    </lineage>
</organism>